<dbReference type="Gene3D" id="1.20.1280.50">
    <property type="match status" value="1"/>
</dbReference>
<accession>A0A6P6G3C7</accession>
<dbReference type="InParanoid" id="A0A6P6G3C7"/>
<proteinExistence type="predicted"/>
<dbReference type="InterPro" id="IPR053772">
    <property type="entry name" value="At1g61320/At1g61330-like"/>
</dbReference>
<evidence type="ECO:0000313" key="2">
    <source>
        <dbReference type="Proteomes" id="UP001652623"/>
    </source>
</evidence>
<evidence type="ECO:0000259" key="1">
    <source>
        <dbReference type="PROSITE" id="PS50181"/>
    </source>
</evidence>
<dbReference type="Proteomes" id="UP001652623">
    <property type="component" value="Chromosome 4"/>
</dbReference>
<dbReference type="KEGG" id="zju:112491348"/>
<dbReference type="Pfam" id="PF23622">
    <property type="entry name" value="LRR_At1g61320_AtMIF1"/>
    <property type="match status" value="2"/>
</dbReference>
<dbReference type="PROSITE" id="PS50181">
    <property type="entry name" value="FBOX"/>
    <property type="match status" value="1"/>
</dbReference>
<dbReference type="FunCoup" id="A0A6P6G3C7">
    <property type="interactions" value="1203"/>
</dbReference>
<dbReference type="PANTHER" id="PTHR34145">
    <property type="entry name" value="OS02G0105600 PROTEIN"/>
    <property type="match status" value="1"/>
</dbReference>
<dbReference type="SUPFAM" id="SSF81383">
    <property type="entry name" value="F-box domain"/>
    <property type="match status" value="1"/>
</dbReference>
<dbReference type="AlphaFoldDB" id="A0A6P6G3C7"/>
<keyword evidence="2" id="KW-1185">Reference proteome</keyword>
<dbReference type="InterPro" id="IPR001810">
    <property type="entry name" value="F-box_dom"/>
</dbReference>
<feature type="domain" description="F-box" evidence="1">
    <location>
        <begin position="14"/>
        <end position="61"/>
    </location>
</feature>
<dbReference type="GeneID" id="112491348"/>
<dbReference type="InterPro" id="IPR032675">
    <property type="entry name" value="LRR_dom_sf"/>
</dbReference>
<dbReference type="SUPFAM" id="SSF52047">
    <property type="entry name" value="RNI-like"/>
    <property type="match status" value="1"/>
</dbReference>
<dbReference type="Pfam" id="PF00646">
    <property type="entry name" value="F-box"/>
    <property type="match status" value="1"/>
</dbReference>
<dbReference type="RefSeq" id="XP_024928657.1">
    <property type="nucleotide sequence ID" value="XM_025072889.2"/>
</dbReference>
<gene>
    <name evidence="3" type="primary">LOC112491348</name>
</gene>
<organism evidence="2 3">
    <name type="scientific">Ziziphus jujuba</name>
    <name type="common">Chinese jujube</name>
    <name type="synonym">Ziziphus sativa</name>
    <dbReference type="NCBI Taxonomy" id="326968"/>
    <lineage>
        <taxon>Eukaryota</taxon>
        <taxon>Viridiplantae</taxon>
        <taxon>Streptophyta</taxon>
        <taxon>Embryophyta</taxon>
        <taxon>Tracheophyta</taxon>
        <taxon>Spermatophyta</taxon>
        <taxon>Magnoliopsida</taxon>
        <taxon>eudicotyledons</taxon>
        <taxon>Gunneridae</taxon>
        <taxon>Pentapetalae</taxon>
        <taxon>rosids</taxon>
        <taxon>fabids</taxon>
        <taxon>Rosales</taxon>
        <taxon>Rhamnaceae</taxon>
        <taxon>Paliureae</taxon>
        <taxon>Ziziphus</taxon>
    </lineage>
</organism>
<dbReference type="InterPro" id="IPR055357">
    <property type="entry name" value="LRR_At1g61320_AtMIF1"/>
</dbReference>
<evidence type="ECO:0000313" key="3">
    <source>
        <dbReference type="RefSeq" id="XP_024928657.1"/>
    </source>
</evidence>
<dbReference type="InterPro" id="IPR036047">
    <property type="entry name" value="F-box-like_dom_sf"/>
</dbReference>
<name>A0A6P6G3C7_ZIZJJ</name>
<sequence length="602" mass="70121">MATKRIKYYHQEEEDRLSELPDSIIYQIFSLLPTYILVRMSVLSKRWRHLWLSDSTLYVDDSVPLCIRFRRRHKLLNFVDKYLKHHNNHMLQRFKLVMHYYGSDQRIDSWLEKIIKQNKSIKEIDVCLTSGYRNKDYCLTENILNSRSLTVLKLENMILVALFPVELPSLKAAFFNNVSILDDKTLANLLLGCSSIEKLLLSHCRFTKGIVFSNSNIKSLEIYQCNGLRAGRIQVEAVNLESFVYKGSLMSIYSEAHKYRDQGIDISACGRLRNLCVSNTVLDDQWLISLFSKHVELERLKLDNCSGLKHINIKSEKLKVFILCGYGKETNKVESTTINAPNLVSFMFEGYRTISNFSMKAPNLIEPRIKLVRNSTFYDTDWYVNLIKFLQYFDGSNSRLSLEVMAEEALLIPEILKEVCHQPLPTLKLLKRIDLKELDISFKPNCDEYYCLPQSVYKAISLTHLKLENLNNSIEAPCSTPNLAYFRYEVDERSKCSLNSPNISEAKMNLWNHMFICDAYWYSDPVLFLFHLYFLKKLSLIVFLEEAFIIPKNVRNWIRSSTLPGLKHLEVDINDSMGSNYSELIETVFWCAPTLETFALIK</sequence>
<reference evidence="3" key="1">
    <citation type="submission" date="2025-08" db="UniProtKB">
        <authorList>
            <consortium name="RefSeq"/>
        </authorList>
    </citation>
    <scope>IDENTIFICATION</scope>
    <source>
        <tissue evidence="3">Seedling</tissue>
    </source>
</reference>
<dbReference type="CDD" id="cd22160">
    <property type="entry name" value="F-box_AtFBL13-like"/>
    <property type="match status" value="1"/>
</dbReference>
<dbReference type="SMART" id="SM00256">
    <property type="entry name" value="FBOX"/>
    <property type="match status" value="1"/>
</dbReference>
<dbReference type="Gene3D" id="3.80.10.10">
    <property type="entry name" value="Ribonuclease Inhibitor"/>
    <property type="match status" value="2"/>
</dbReference>
<protein>
    <submittedName>
        <fullName evidence="3">FBD-associated F-box protein At1g66320</fullName>
    </submittedName>
</protein>
<dbReference type="InterPro" id="IPR053781">
    <property type="entry name" value="F-box_AtFBL13-like"/>
</dbReference>